<accession>A0A8J5GMV8</accession>
<dbReference type="AlphaFoldDB" id="A0A8J5GMV8"/>
<feature type="region of interest" description="Disordered" evidence="1">
    <location>
        <begin position="193"/>
        <end position="221"/>
    </location>
</feature>
<dbReference type="GO" id="GO:0005737">
    <property type="term" value="C:cytoplasm"/>
    <property type="evidence" value="ECO:0007669"/>
    <property type="project" value="TreeGrafter"/>
</dbReference>
<dbReference type="GO" id="GO:0005681">
    <property type="term" value="C:spliceosomal complex"/>
    <property type="evidence" value="ECO:0007669"/>
    <property type="project" value="TreeGrafter"/>
</dbReference>
<dbReference type="GO" id="GO:0045292">
    <property type="term" value="P:mRNA cis splicing, via spliceosome"/>
    <property type="evidence" value="ECO:0007669"/>
    <property type="project" value="TreeGrafter"/>
</dbReference>
<organism evidence="2 3">
    <name type="scientific">Zingiber officinale</name>
    <name type="common">Ginger</name>
    <name type="synonym">Amomum zingiber</name>
    <dbReference type="NCBI Taxonomy" id="94328"/>
    <lineage>
        <taxon>Eukaryota</taxon>
        <taxon>Viridiplantae</taxon>
        <taxon>Streptophyta</taxon>
        <taxon>Embryophyta</taxon>
        <taxon>Tracheophyta</taxon>
        <taxon>Spermatophyta</taxon>
        <taxon>Magnoliopsida</taxon>
        <taxon>Liliopsida</taxon>
        <taxon>Zingiberales</taxon>
        <taxon>Zingiberaceae</taxon>
        <taxon>Zingiber</taxon>
    </lineage>
</organism>
<feature type="region of interest" description="Disordered" evidence="1">
    <location>
        <begin position="1"/>
        <end position="37"/>
    </location>
</feature>
<keyword evidence="3" id="KW-1185">Reference proteome</keyword>
<comment type="caution">
    <text evidence="2">The sequence shown here is derived from an EMBL/GenBank/DDBJ whole genome shotgun (WGS) entry which is preliminary data.</text>
</comment>
<evidence type="ECO:0000313" key="2">
    <source>
        <dbReference type="EMBL" id="KAG6503267.1"/>
    </source>
</evidence>
<dbReference type="PANTHER" id="PTHR21737:SF4">
    <property type="entry name" value="SPLICING FACTOR CACTIN"/>
    <property type="match status" value="1"/>
</dbReference>
<reference evidence="2 3" key="1">
    <citation type="submission" date="2020-08" db="EMBL/GenBank/DDBJ databases">
        <title>Plant Genome Project.</title>
        <authorList>
            <person name="Zhang R.-G."/>
        </authorList>
    </citation>
    <scope>NUCLEOTIDE SEQUENCE [LARGE SCALE GENOMIC DNA]</scope>
    <source>
        <tissue evidence="2">Rhizome</tissue>
    </source>
</reference>
<dbReference type="PANTHER" id="PTHR21737">
    <property type="entry name" value="POLYGLUTAMINE BINDING PROTEIN 1/MARVEL MEMBRANE-ASSOCIATING DOMAIN CONTAINING 3"/>
    <property type="match status" value="1"/>
</dbReference>
<dbReference type="Proteomes" id="UP000734854">
    <property type="component" value="Unassembled WGS sequence"/>
</dbReference>
<name>A0A8J5GMV8_ZINOF</name>
<protein>
    <submittedName>
        <fullName evidence="2">Uncharacterized protein</fullName>
    </submittedName>
</protein>
<evidence type="ECO:0000256" key="1">
    <source>
        <dbReference type="SAM" id="MobiDB-lite"/>
    </source>
</evidence>
<evidence type="ECO:0000313" key="3">
    <source>
        <dbReference type="Proteomes" id="UP000734854"/>
    </source>
</evidence>
<proteinExistence type="predicted"/>
<dbReference type="EMBL" id="JACMSC010000010">
    <property type="protein sequence ID" value="KAG6503267.1"/>
    <property type="molecule type" value="Genomic_DNA"/>
</dbReference>
<sequence length="242" mass="28811">MGDRRSSRSDVSMGDRRSSRCHDRSYRRSRRCEEDRGKRIMRDIKEEEIMDYMVKKAQKKALKVAKKLKANEVGYSNDSNPFGDSNLTEKFVRRKKIERDIMQGVPLDISVKVEKKSQREKLARFYIPSHHRRVIMQMMRAAWRRWRTEVKATSYDSNTPLEELVVRQPIPYGLTPQIWEVLCNYWKSTEKTSKVNRENANKKKGNHAQRHMSPHHQNQRITRELAMREACKYVEEKLSVKV</sequence>
<gene>
    <name evidence="2" type="ORF">ZIOFF_035578</name>
</gene>
<feature type="compositionally biased region" description="Basic residues" evidence="1">
    <location>
        <begin position="202"/>
        <end position="218"/>
    </location>
</feature>